<dbReference type="AlphaFoldDB" id="A0A1H3YAN1"/>
<feature type="domain" description="5'-Nucleotidase C-terminal" evidence="1">
    <location>
        <begin position="76"/>
        <end position="211"/>
    </location>
</feature>
<dbReference type="SUPFAM" id="SSF55816">
    <property type="entry name" value="5'-nucleotidase (syn. UDP-sugar hydrolase), C-terminal domain"/>
    <property type="match status" value="1"/>
</dbReference>
<gene>
    <name evidence="2" type="ORF">SAMN05421540_10387</name>
</gene>
<dbReference type="STRING" id="908615.SAMN05421540_10387"/>
<organism evidence="2 3">
    <name type="scientific">Psychroflexus halocasei</name>
    <dbReference type="NCBI Taxonomy" id="908615"/>
    <lineage>
        <taxon>Bacteria</taxon>
        <taxon>Pseudomonadati</taxon>
        <taxon>Bacteroidota</taxon>
        <taxon>Flavobacteriia</taxon>
        <taxon>Flavobacteriales</taxon>
        <taxon>Flavobacteriaceae</taxon>
        <taxon>Psychroflexus</taxon>
    </lineage>
</organism>
<dbReference type="Pfam" id="PF02872">
    <property type="entry name" value="5_nucleotid_C"/>
    <property type="match status" value="1"/>
</dbReference>
<proteinExistence type="predicted"/>
<name>A0A1H3YAN1_9FLAO</name>
<dbReference type="PANTHER" id="PTHR11575:SF24">
    <property type="entry name" value="5'-NUCLEOTIDASE"/>
    <property type="match status" value="1"/>
</dbReference>
<dbReference type="GO" id="GO:0016787">
    <property type="term" value="F:hydrolase activity"/>
    <property type="evidence" value="ECO:0007669"/>
    <property type="project" value="InterPro"/>
</dbReference>
<evidence type="ECO:0000313" key="2">
    <source>
        <dbReference type="EMBL" id="SEA08707.1"/>
    </source>
</evidence>
<dbReference type="InterPro" id="IPR036907">
    <property type="entry name" value="5'-Nucleotdase_C_sf"/>
</dbReference>
<keyword evidence="3" id="KW-1185">Reference proteome</keyword>
<dbReference type="InterPro" id="IPR006179">
    <property type="entry name" value="5_nucleotidase/apyrase"/>
</dbReference>
<protein>
    <submittedName>
        <fullName evidence="2">5'-nucleotidase</fullName>
    </submittedName>
</protein>
<dbReference type="Gene3D" id="3.90.780.10">
    <property type="entry name" value="5'-Nucleotidase, C-terminal domain"/>
    <property type="match status" value="1"/>
</dbReference>
<dbReference type="Proteomes" id="UP000198820">
    <property type="component" value="Unassembled WGS sequence"/>
</dbReference>
<reference evidence="2 3" key="1">
    <citation type="submission" date="2016-10" db="EMBL/GenBank/DDBJ databases">
        <authorList>
            <person name="de Groot N.N."/>
        </authorList>
    </citation>
    <scope>NUCLEOTIDE SEQUENCE [LARGE SCALE GENOMIC DNA]</scope>
    <source>
        <strain evidence="2 3">DSM 23581</strain>
    </source>
</reference>
<evidence type="ECO:0000313" key="3">
    <source>
        <dbReference type="Proteomes" id="UP000198820"/>
    </source>
</evidence>
<sequence length="254" mass="28780">MRILIFLLGISLFSCQSPDLKKVKTTGKQVEINKQIESDQEIEDFVKPYRDKIADELNTVYSYTPNSMYKNDSPYNSAIANMMADAVIELGSPVYEKRTNNQIDAVLLNFGGIRSGIDKGDITMRTAYNIMPFENEIVVAELSAKEMKELADYLVKSKGKHPISGLKIQLNADGKLASYEVQGDKINDDETYHVATSDYLVTGGDHMNFFKKAKNVTVLDYKLRSLLVDYFKSKDTIDISSDDRFTQKNKHEKK</sequence>
<dbReference type="PANTHER" id="PTHR11575">
    <property type="entry name" value="5'-NUCLEOTIDASE-RELATED"/>
    <property type="match status" value="1"/>
</dbReference>
<accession>A0A1H3YAN1</accession>
<dbReference type="InterPro" id="IPR008334">
    <property type="entry name" value="5'-Nucleotdase_C"/>
</dbReference>
<evidence type="ECO:0000259" key="1">
    <source>
        <dbReference type="Pfam" id="PF02872"/>
    </source>
</evidence>
<dbReference type="PRINTS" id="PR01607">
    <property type="entry name" value="APYRASEFAMLY"/>
</dbReference>
<dbReference type="EMBL" id="FNQF01000003">
    <property type="protein sequence ID" value="SEA08707.1"/>
    <property type="molecule type" value="Genomic_DNA"/>
</dbReference>
<dbReference type="GO" id="GO:0030288">
    <property type="term" value="C:outer membrane-bounded periplasmic space"/>
    <property type="evidence" value="ECO:0007669"/>
    <property type="project" value="TreeGrafter"/>
</dbReference>
<dbReference type="PROSITE" id="PS51257">
    <property type="entry name" value="PROKAR_LIPOPROTEIN"/>
    <property type="match status" value="1"/>
</dbReference>
<dbReference type="GO" id="GO:0009166">
    <property type="term" value="P:nucleotide catabolic process"/>
    <property type="evidence" value="ECO:0007669"/>
    <property type="project" value="InterPro"/>
</dbReference>
<dbReference type="RefSeq" id="WP_093240395.1">
    <property type="nucleotide sequence ID" value="NZ_FNQF01000003.1"/>
</dbReference>